<sequence length="177" mass="19641">MGVSCALNWGFVLIYALLISVFFCQSVSSLRCYSCFATGGKNRCEDYNTYKTAMSGKGDPEMKKNCTDPFDKICIIETFAVLGATVSHIRDCSNDANFSFSSNLQNIRGAYYRLYNLDPTKNETACEWDGQHLVCLTKCVSDFCNGPILAEVNKACAAQAITMITLMSFICFAFSWC</sequence>
<dbReference type="AlphaFoldDB" id="A0A9D4R176"/>
<organism evidence="2 3">
    <name type="scientific">Dreissena polymorpha</name>
    <name type="common">Zebra mussel</name>
    <name type="synonym">Mytilus polymorpha</name>
    <dbReference type="NCBI Taxonomy" id="45954"/>
    <lineage>
        <taxon>Eukaryota</taxon>
        <taxon>Metazoa</taxon>
        <taxon>Spiralia</taxon>
        <taxon>Lophotrochozoa</taxon>
        <taxon>Mollusca</taxon>
        <taxon>Bivalvia</taxon>
        <taxon>Autobranchia</taxon>
        <taxon>Heteroconchia</taxon>
        <taxon>Euheterodonta</taxon>
        <taxon>Imparidentia</taxon>
        <taxon>Neoheterodontei</taxon>
        <taxon>Myida</taxon>
        <taxon>Dreissenoidea</taxon>
        <taxon>Dreissenidae</taxon>
        <taxon>Dreissena</taxon>
    </lineage>
</organism>
<keyword evidence="1" id="KW-1133">Transmembrane helix</keyword>
<gene>
    <name evidence="2" type="ORF">DPMN_091973</name>
</gene>
<evidence type="ECO:0000313" key="2">
    <source>
        <dbReference type="EMBL" id="KAH3849570.1"/>
    </source>
</evidence>
<evidence type="ECO:0000313" key="3">
    <source>
        <dbReference type="Proteomes" id="UP000828390"/>
    </source>
</evidence>
<keyword evidence="1" id="KW-0812">Transmembrane</keyword>
<keyword evidence="1" id="KW-0472">Membrane</keyword>
<accession>A0A9D4R176</accession>
<evidence type="ECO:0000256" key="1">
    <source>
        <dbReference type="SAM" id="Phobius"/>
    </source>
</evidence>
<dbReference type="EMBL" id="JAIWYP010000003">
    <property type="protein sequence ID" value="KAH3849570.1"/>
    <property type="molecule type" value="Genomic_DNA"/>
</dbReference>
<keyword evidence="3" id="KW-1185">Reference proteome</keyword>
<dbReference type="OrthoDB" id="6138106at2759"/>
<protein>
    <submittedName>
        <fullName evidence="2">Uncharacterized protein</fullName>
    </submittedName>
</protein>
<comment type="caution">
    <text evidence="2">The sequence shown here is derived from an EMBL/GenBank/DDBJ whole genome shotgun (WGS) entry which is preliminary data.</text>
</comment>
<reference evidence="2" key="1">
    <citation type="journal article" date="2019" name="bioRxiv">
        <title>The Genome of the Zebra Mussel, Dreissena polymorpha: A Resource for Invasive Species Research.</title>
        <authorList>
            <person name="McCartney M.A."/>
            <person name="Auch B."/>
            <person name="Kono T."/>
            <person name="Mallez S."/>
            <person name="Zhang Y."/>
            <person name="Obille A."/>
            <person name="Becker A."/>
            <person name="Abrahante J.E."/>
            <person name="Garbe J."/>
            <person name="Badalamenti J.P."/>
            <person name="Herman A."/>
            <person name="Mangelson H."/>
            <person name="Liachko I."/>
            <person name="Sullivan S."/>
            <person name="Sone E.D."/>
            <person name="Koren S."/>
            <person name="Silverstein K.A.T."/>
            <person name="Beckman K.B."/>
            <person name="Gohl D.M."/>
        </authorList>
    </citation>
    <scope>NUCLEOTIDE SEQUENCE</scope>
    <source>
        <strain evidence="2">Duluth1</strain>
        <tissue evidence="2">Whole animal</tissue>
    </source>
</reference>
<reference evidence="2" key="2">
    <citation type="submission" date="2020-11" db="EMBL/GenBank/DDBJ databases">
        <authorList>
            <person name="McCartney M.A."/>
            <person name="Auch B."/>
            <person name="Kono T."/>
            <person name="Mallez S."/>
            <person name="Becker A."/>
            <person name="Gohl D.M."/>
            <person name="Silverstein K.A.T."/>
            <person name="Koren S."/>
            <person name="Bechman K.B."/>
            <person name="Herman A."/>
            <person name="Abrahante J.E."/>
            <person name="Garbe J."/>
        </authorList>
    </citation>
    <scope>NUCLEOTIDE SEQUENCE</scope>
    <source>
        <strain evidence="2">Duluth1</strain>
        <tissue evidence="2">Whole animal</tissue>
    </source>
</reference>
<proteinExistence type="predicted"/>
<name>A0A9D4R176_DREPO</name>
<dbReference type="Proteomes" id="UP000828390">
    <property type="component" value="Unassembled WGS sequence"/>
</dbReference>
<feature type="transmembrane region" description="Helical" evidence="1">
    <location>
        <begin position="6"/>
        <end position="24"/>
    </location>
</feature>